<evidence type="ECO:0000256" key="1">
    <source>
        <dbReference type="ARBA" id="ARBA00004141"/>
    </source>
</evidence>
<feature type="transmembrane region" description="Helical" evidence="5">
    <location>
        <begin position="150"/>
        <end position="172"/>
    </location>
</feature>
<keyword evidence="4 5" id="KW-0472">Membrane</keyword>
<feature type="transmembrane region" description="Helical" evidence="5">
    <location>
        <begin position="57"/>
        <end position="76"/>
    </location>
</feature>
<dbReference type="InterPro" id="IPR006153">
    <property type="entry name" value="Cation/H_exchanger_TM"/>
</dbReference>
<protein>
    <submittedName>
        <fullName evidence="7">Cation:proton antiporter</fullName>
    </submittedName>
</protein>
<dbReference type="PANTHER" id="PTHR31102">
    <property type="match status" value="1"/>
</dbReference>
<keyword evidence="2 5" id="KW-0812">Transmembrane</keyword>
<evidence type="ECO:0000313" key="8">
    <source>
        <dbReference type="Proteomes" id="UP000824160"/>
    </source>
</evidence>
<evidence type="ECO:0000256" key="4">
    <source>
        <dbReference type="ARBA" id="ARBA00023136"/>
    </source>
</evidence>
<feature type="transmembrane region" description="Helical" evidence="5">
    <location>
        <begin position="96"/>
        <end position="129"/>
    </location>
</feature>
<feature type="domain" description="Cation/H+ exchanger transmembrane" evidence="6">
    <location>
        <begin position="10"/>
        <end position="383"/>
    </location>
</feature>
<feature type="transmembrane region" description="Helical" evidence="5">
    <location>
        <begin position="26"/>
        <end position="45"/>
    </location>
</feature>
<dbReference type="GO" id="GO:0015297">
    <property type="term" value="F:antiporter activity"/>
    <property type="evidence" value="ECO:0007669"/>
    <property type="project" value="InterPro"/>
</dbReference>
<gene>
    <name evidence="7" type="ORF">IAC43_02130</name>
</gene>
<comment type="caution">
    <text evidence="7">The sequence shown here is derived from an EMBL/GenBank/DDBJ whole genome shotgun (WGS) entry which is preliminary data.</text>
</comment>
<feature type="transmembrane region" description="Helical" evidence="5">
    <location>
        <begin position="279"/>
        <end position="301"/>
    </location>
</feature>
<comment type="subcellular location">
    <subcellularLocation>
        <location evidence="1">Membrane</location>
        <topology evidence="1">Multi-pass membrane protein</topology>
    </subcellularLocation>
</comment>
<evidence type="ECO:0000256" key="3">
    <source>
        <dbReference type="ARBA" id="ARBA00022989"/>
    </source>
</evidence>
<feature type="transmembrane region" description="Helical" evidence="5">
    <location>
        <begin position="307"/>
        <end position="328"/>
    </location>
</feature>
<dbReference type="InterPro" id="IPR051843">
    <property type="entry name" value="CPA1_transporter"/>
</dbReference>
<reference evidence="7" key="2">
    <citation type="journal article" date="2021" name="PeerJ">
        <title>Extensive microbial diversity within the chicken gut microbiome revealed by metagenomics and culture.</title>
        <authorList>
            <person name="Gilroy R."/>
            <person name="Ravi A."/>
            <person name="Getino M."/>
            <person name="Pursley I."/>
            <person name="Horton D.L."/>
            <person name="Alikhan N.F."/>
            <person name="Baker D."/>
            <person name="Gharbi K."/>
            <person name="Hall N."/>
            <person name="Watson M."/>
            <person name="Adriaenssens E.M."/>
            <person name="Foster-Nyarko E."/>
            <person name="Jarju S."/>
            <person name="Secka A."/>
            <person name="Antonio M."/>
            <person name="Oren A."/>
            <person name="Chaudhuri R.R."/>
            <person name="La Ragione R."/>
            <person name="Hildebrand F."/>
            <person name="Pallen M.J."/>
        </authorList>
    </citation>
    <scope>NUCLEOTIDE SEQUENCE</scope>
    <source>
        <strain evidence="7">ChiBcec7-5410</strain>
    </source>
</reference>
<evidence type="ECO:0000313" key="7">
    <source>
        <dbReference type="EMBL" id="HIT93962.1"/>
    </source>
</evidence>
<dbReference type="EMBL" id="DVLW01000055">
    <property type="protein sequence ID" value="HIT93962.1"/>
    <property type="molecule type" value="Genomic_DNA"/>
</dbReference>
<dbReference type="GO" id="GO:0016020">
    <property type="term" value="C:membrane"/>
    <property type="evidence" value="ECO:0007669"/>
    <property type="project" value="UniProtKB-SubCell"/>
</dbReference>
<evidence type="ECO:0000256" key="2">
    <source>
        <dbReference type="ARBA" id="ARBA00022692"/>
    </source>
</evidence>
<feature type="transmembrane region" description="Helical" evidence="5">
    <location>
        <begin position="184"/>
        <end position="203"/>
    </location>
</feature>
<dbReference type="AlphaFoldDB" id="A0A9D1H4T3"/>
<keyword evidence="3 5" id="KW-1133">Transmembrane helix</keyword>
<feature type="transmembrane region" description="Helical" evidence="5">
    <location>
        <begin position="224"/>
        <end position="241"/>
    </location>
</feature>
<proteinExistence type="predicted"/>
<evidence type="ECO:0000256" key="5">
    <source>
        <dbReference type="SAM" id="Phobius"/>
    </source>
</evidence>
<dbReference type="PANTHER" id="PTHR31102:SF1">
    <property type="entry name" value="CATION_H+ EXCHANGER DOMAIN-CONTAINING PROTEIN"/>
    <property type="match status" value="1"/>
</dbReference>
<reference evidence="7" key="1">
    <citation type="submission" date="2020-10" db="EMBL/GenBank/DDBJ databases">
        <authorList>
            <person name="Gilroy R."/>
        </authorList>
    </citation>
    <scope>NUCLEOTIDE SEQUENCE</scope>
    <source>
        <strain evidence="7">ChiBcec7-5410</strain>
    </source>
</reference>
<organism evidence="7 8">
    <name type="scientific">Candidatus Faecivivens stercoripullorum</name>
    <dbReference type="NCBI Taxonomy" id="2840805"/>
    <lineage>
        <taxon>Bacteria</taxon>
        <taxon>Bacillati</taxon>
        <taxon>Bacillota</taxon>
        <taxon>Clostridia</taxon>
        <taxon>Eubacteriales</taxon>
        <taxon>Oscillospiraceae</taxon>
        <taxon>Oscillospiraceae incertae sedis</taxon>
        <taxon>Candidatus Faecivivens</taxon>
    </lineage>
</organism>
<dbReference type="Gene3D" id="1.20.1530.20">
    <property type="match status" value="1"/>
</dbReference>
<dbReference type="Proteomes" id="UP000824160">
    <property type="component" value="Unassembled WGS sequence"/>
</dbReference>
<name>A0A9D1H4T3_9FIRM</name>
<sequence>MLTSLAFIFLAGLAMAGICQQLKIPRIIGMLAVGILLGPSVLNLLDPSILMISADLRKMALIIILLKAGLSLNIADLKKVGRPAIMMSFVPASFEILGFVLLGPVLLGLSVIEAAVMGAVLAAVSPAVVVPRMVQLMETKYGTEKSIPQMIMAGASCDDIFVIVLFTTFAGMAQGGSAGVADFVGIPVSIVLGILLGAAVGWLTGRFFETAYAHRHCVRNSMKVIILLGLSFLLVSVETWLEGIVPVSGLLAVVSMAAVLKMSSVDFVSKRLSEKFGKLWLAAEVILFVLVGAAVDIRYTLVAGPAAVLLILLALVFRSVGVTICMLGTKLNFRERLFCVIAYLPKATVQAAIGSVPLSMGLSCGNMVLSVAVLAIIITAPLGAFGIDFSYRRLLKKEQ</sequence>
<dbReference type="Pfam" id="PF00999">
    <property type="entry name" value="Na_H_Exchanger"/>
    <property type="match status" value="1"/>
</dbReference>
<feature type="transmembrane region" description="Helical" evidence="5">
    <location>
        <begin position="368"/>
        <end position="391"/>
    </location>
</feature>
<accession>A0A9D1H4T3</accession>
<evidence type="ECO:0000259" key="6">
    <source>
        <dbReference type="Pfam" id="PF00999"/>
    </source>
</evidence>
<dbReference type="InterPro" id="IPR038770">
    <property type="entry name" value="Na+/solute_symporter_sf"/>
</dbReference>
<dbReference type="GO" id="GO:1902600">
    <property type="term" value="P:proton transmembrane transport"/>
    <property type="evidence" value="ECO:0007669"/>
    <property type="project" value="InterPro"/>
</dbReference>